<evidence type="ECO:0000313" key="3">
    <source>
        <dbReference type="EMBL" id="OFI34594.1"/>
    </source>
</evidence>
<protein>
    <submittedName>
        <fullName evidence="3">Methyltransferase type 11</fullName>
    </submittedName>
</protein>
<dbReference type="PANTHER" id="PTHR43464">
    <property type="entry name" value="METHYLTRANSFERASE"/>
    <property type="match status" value="1"/>
</dbReference>
<evidence type="ECO:0000256" key="1">
    <source>
        <dbReference type="SAM" id="MobiDB-lite"/>
    </source>
</evidence>
<name>A0A1E8FF92_9ALTE</name>
<dbReference type="Proteomes" id="UP000176037">
    <property type="component" value="Unassembled WGS sequence"/>
</dbReference>
<dbReference type="STRING" id="1856405.BFC17_13425"/>
<dbReference type="AlphaFoldDB" id="A0A1E8FF92"/>
<dbReference type="InterPro" id="IPR029063">
    <property type="entry name" value="SAM-dependent_MTases_sf"/>
</dbReference>
<dbReference type="OrthoDB" id="529208at2"/>
<dbReference type="RefSeq" id="WP_070175513.1">
    <property type="nucleotide sequence ID" value="NZ_BMJR01000001.1"/>
</dbReference>
<dbReference type="SUPFAM" id="SSF53335">
    <property type="entry name" value="S-adenosyl-L-methionine-dependent methyltransferases"/>
    <property type="match status" value="1"/>
</dbReference>
<sequence length="217" mass="24803">MEIDLLRNYPKTKRNTQARSEEKTPEVRAIARQFGAEFFDGDRQYGYGGFSYQSRFWQPVIPDLKAQYGLTADSKVLDVGCAKGFFLYDLEQIIPGITAKGVDISEYAITNAKPEVAANMQVACATDLPFEDDSFDLVMSVNTVHNLEKDACGKALQEIMRVSRGNAFITVDAYRDDEEKARMYEWNLTAKTIMHVDEWKAFFKEVGYTGDYYWFIP</sequence>
<evidence type="ECO:0000313" key="4">
    <source>
        <dbReference type="Proteomes" id="UP000176037"/>
    </source>
</evidence>
<keyword evidence="3" id="KW-0489">Methyltransferase</keyword>
<dbReference type="Gene3D" id="3.40.50.150">
    <property type="entry name" value="Vaccinia Virus protein VP39"/>
    <property type="match status" value="1"/>
</dbReference>
<dbReference type="EMBL" id="MJIC01000010">
    <property type="protein sequence ID" value="OFI34594.1"/>
    <property type="molecule type" value="Genomic_DNA"/>
</dbReference>
<evidence type="ECO:0000259" key="2">
    <source>
        <dbReference type="Pfam" id="PF08241"/>
    </source>
</evidence>
<dbReference type="Pfam" id="PF08241">
    <property type="entry name" value="Methyltransf_11"/>
    <property type="match status" value="1"/>
</dbReference>
<keyword evidence="3" id="KW-0808">Transferase</keyword>
<feature type="region of interest" description="Disordered" evidence="1">
    <location>
        <begin position="1"/>
        <end position="24"/>
    </location>
</feature>
<accession>A0A1E8FF92</accession>
<keyword evidence="4" id="KW-1185">Reference proteome</keyword>
<dbReference type="GO" id="GO:0032259">
    <property type="term" value="P:methylation"/>
    <property type="evidence" value="ECO:0007669"/>
    <property type="project" value="UniProtKB-KW"/>
</dbReference>
<proteinExistence type="predicted"/>
<organism evidence="3 4">
    <name type="scientific">Alteromonas lipolytica</name>
    <dbReference type="NCBI Taxonomy" id="1856405"/>
    <lineage>
        <taxon>Bacteria</taxon>
        <taxon>Pseudomonadati</taxon>
        <taxon>Pseudomonadota</taxon>
        <taxon>Gammaproteobacteria</taxon>
        <taxon>Alteromonadales</taxon>
        <taxon>Alteromonadaceae</taxon>
        <taxon>Alteromonas/Salinimonas group</taxon>
        <taxon>Alteromonas</taxon>
    </lineage>
</organism>
<dbReference type="PANTHER" id="PTHR43464:SF83">
    <property type="entry name" value="MALONYL-[ACYL-CARRIER PROTEIN] O-METHYLTRANSFERASE"/>
    <property type="match status" value="1"/>
</dbReference>
<dbReference type="GO" id="GO:0008757">
    <property type="term" value="F:S-adenosylmethionine-dependent methyltransferase activity"/>
    <property type="evidence" value="ECO:0007669"/>
    <property type="project" value="InterPro"/>
</dbReference>
<dbReference type="InterPro" id="IPR013216">
    <property type="entry name" value="Methyltransf_11"/>
</dbReference>
<gene>
    <name evidence="3" type="ORF">BFC17_13425</name>
</gene>
<feature type="domain" description="Methyltransferase type 11" evidence="2">
    <location>
        <begin position="77"/>
        <end position="167"/>
    </location>
</feature>
<comment type="caution">
    <text evidence="3">The sequence shown here is derived from an EMBL/GenBank/DDBJ whole genome shotgun (WGS) entry which is preliminary data.</text>
</comment>
<dbReference type="CDD" id="cd02440">
    <property type="entry name" value="AdoMet_MTases"/>
    <property type="match status" value="1"/>
</dbReference>
<reference evidence="3 4" key="1">
    <citation type="submission" date="2016-09" db="EMBL/GenBank/DDBJ databases">
        <title>Alteromonas lipolytica, a new species isolated from sea water.</title>
        <authorList>
            <person name="Wu Y.-H."/>
            <person name="Cheng H."/>
            <person name="Xu X.-W."/>
        </authorList>
    </citation>
    <scope>NUCLEOTIDE SEQUENCE [LARGE SCALE GENOMIC DNA]</scope>
    <source>
        <strain evidence="3 4">JW12</strain>
    </source>
</reference>